<proteinExistence type="predicted"/>
<name>A0A6N8F2J2_PAEMA</name>
<dbReference type="PROSITE" id="PS00217">
    <property type="entry name" value="SUGAR_TRANSPORT_2"/>
    <property type="match status" value="1"/>
</dbReference>
<accession>A0A6N8F2J2</accession>
<dbReference type="InterPro" id="IPR011701">
    <property type="entry name" value="MFS"/>
</dbReference>
<feature type="transmembrane region" description="Helical" evidence="6">
    <location>
        <begin position="297"/>
        <end position="317"/>
    </location>
</feature>
<gene>
    <name evidence="8" type="ORF">GNQ08_27720</name>
</gene>
<dbReference type="InterPro" id="IPR005829">
    <property type="entry name" value="Sugar_transporter_CS"/>
</dbReference>
<protein>
    <submittedName>
        <fullName evidence="8">MFS transporter</fullName>
    </submittedName>
</protein>
<dbReference type="EMBL" id="WNZZ01000036">
    <property type="protein sequence ID" value="MUG26155.1"/>
    <property type="molecule type" value="Genomic_DNA"/>
</dbReference>
<comment type="caution">
    <text evidence="8">The sequence shown here is derived from an EMBL/GenBank/DDBJ whole genome shotgun (WGS) entry which is preliminary data.</text>
</comment>
<evidence type="ECO:0000313" key="8">
    <source>
        <dbReference type="EMBL" id="MUG26155.1"/>
    </source>
</evidence>
<evidence type="ECO:0000256" key="6">
    <source>
        <dbReference type="SAM" id="Phobius"/>
    </source>
</evidence>
<keyword evidence="4 6" id="KW-1133">Transmembrane helix</keyword>
<dbReference type="GO" id="GO:0005886">
    <property type="term" value="C:plasma membrane"/>
    <property type="evidence" value="ECO:0007669"/>
    <property type="project" value="UniProtKB-SubCell"/>
</dbReference>
<dbReference type="InterPro" id="IPR036259">
    <property type="entry name" value="MFS_trans_sf"/>
</dbReference>
<reference evidence="8 9" key="1">
    <citation type="submission" date="2019-11" db="EMBL/GenBank/DDBJ databases">
        <title>Draft genome sequences of five Paenibacillus species of dairy origin.</title>
        <authorList>
            <person name="Olajide A.M."/>
            <person name="Chen S."/>
            <person name="Lapointe G."/>
        </authorList>
    </citation>
    <scope>NUCLEOTIDE SEQUENCE [LARGE SCALE GENOMIC DNA]</scope>
    <source>
        <strain evidence="8 9">3CT49</strain>
    </source>
</reference>
<dbReference type="CDD" id="cd17316">
    <property type="entry name" value="MFS_SV2_like"/>
    <property type="match status" value="1"/>
</dbReference>
<evidence type="ECO:0000256" key="4">
    <source>
        <dbReference type="ARBA" id="ARBA00022989"/>
    </source>
</evidence>
<feature type="transmembrane region" description="Helical" evidence="6">
    <location>
        <begin position="21"/>
        <end position="40"/>
    </location>
</feature>
<dbReference type="AlphaFoldDB" id="A0A6N8F2J2"/>
<dbReference type="Pfam" id="PF07690">
    <property type="entry name" value="MFS_1"/>
    <property type="match status" value="1"/>
</dbReference>
<dbReference type="PROSITE" id="PS50850">
    <property type="entry name" value="MFS"/>
    <property type="match status" value="1"/>
</dbReference>
<evidence type="ECO:0000256" key="1">
    <source>
        <dbReference type="ARBA" id="ARBA00004651"/>
    </source>
</evidence>
<comment type="subcellular location">
    <subcellularLocation>
        <location evidence="1">Cell membrane</location>
        <topology evidence="1">Multi-pass membrane protein</topology>
    </subcellularLocation>
</comment>
<feature type="transmembrane region" description="Helical" evidence="6">
    <location>
        <begin position="52"/>
        <end position="74"/>
    </location>
</feature>
<feature type="transmembrane region" description="Helical" evidence="6">
    <location>
        <begin position="81"/>
        <end position="101"/>
    </location>
</feature>
<dbReference type="PANTHER" id="PTHR23508">
    <property type="entry name" value="CARBOXYLIC ACID TRANSPORTER PROTEIN HOMOLOG"/>
    <property type="match status" value="1"/>
</dbReference>
<evidence type="ECO:0000256" key="5">
    <source>
        <dbReference type="ARBA" id="ARBA00023136"/>
    </source>
</evidence>
<dbReference type="InterPro" id="IPR020846">
    <property type="entry name" value="MFS_dom"/>
</dbReference>
<sequence length="440" mass="46859">MAAAQATKKNGLKSTITVAMSNYLEAGSIVAGAGGLTLWVEYLKLDDVKLGLLGALSANGFGSAIGALIGGVLVDKYGRKLIYKYDLLVYMLGVLLVALSFNFPMLLAGYVITGIAVGAAIPAAWTYISEEAPAGERAARVGWGQLAWSIGPAISLLLSVALAPLGLLGSRLIFGQLFVIALITWIMQQQISESKIWEEEKAREAKALAGGKAAKSSVAELFKSRANLRSIVLLLGIYCFWNLVAGVMGYFMPYIYQRVGGLTSAQANLLQAFLWILTVASTYFVFIKFGDKANRKVLYGIGAFMGIAAWAILSFGGMGMAELLAFVVLWGVAAGFGAQAFYGLWAGELFHTKYRAKAQGFLFSTARVAVGLISLVVPSMLTSMGFAASGMVMIGFLVIAAVIGVVMAPETRGKTLEQIQEEVYGRDFVSHPDESISRTG</sequence>
<dbReference type="SUPFAM" id="SSF103473">
    <property type="entry name" value="MFS general substrate transporter"/>
    <property type="match status" value="1"/>
</dbReference>
<dbReference type="Gene3D" id="1.20.1250.20">
    <property type="entry name" value="MFS general substrate transporter like domains"/>
    <property type="match status" value="1"/>
</dbReference>
<dbReference type="GO" id="GO:0046943">
    <property type="term" value="F:carboxylic acid transmembrane transporter activity"/>
    <property type="evidence" value="ECO:0007669"/>
    <property type="project" value="TreeGrafter"/>
</dbReference>
<feature type="transmembrane region" description="Helical" evidence="6">
    <location>
        <begin position="323"/>
        <end position="346"/>
    </location>
</feature>
<organism evidence="8 9">
    <name type="scientific">Paenibacillus macerans</name>
    <name type="common">Bacillus macerans</name>
    <dbReference type="NCBI Taxonomy" id="44252"/>
    <lineage>
        <taxon>Bacteria</taxon>
        <taxon>Bacillati</taxon>
        <taxon>Bacillota</taxon>
        <taxon>Bacilli</taxon>
        <taxon>Bacillales</taxon>
        <taxon>Paenibacillaceae</taxon>
        <taxon>Paenibacillus</taxon>
    </lineage>
</organism>
<dbReference type="PANTHER" id="PTHR23508:SF10">
    <property type="entry name" value="CARBOXYLIC ACID TRANSPORTER PROTEIN HOMOLOG"/>
    <property type="match status" value="1"/>
</dbReference>
<feature type="domain" description="Major facilitator superfamily (MFS) profile" evidence="7">
    <location>
        <begin position="14"/>
        <end position="412"/>
    </location>
</feature>
<dbReference type="RefSeq" id="WP_155621345.1">
    <property type="nucleotide sequence ID" value="NZ_WNZZ01000036.1"/>
</dbReference>
<keyword evidence="2" id="KW-0813">Transport</keyword>
<feature type="transmembrane region" description="Helical" evidence="6">
    <location>
        <begin position="140"/>
        <end position="162"/>
    </location>
</feature>
<feature type="transmembrane region" description="Helical" evidence="6">
    <location>
        <begin position="231"/>
        <end position="252"/>
    </location>
</feature>
<evidence type="ECO:0000313" key="9">
    <source>
        <dbReference type="Proteomes" id="UP000442469"/>
    </source>
</evidence>
<evidence type="ECO:0000256" key="3">
    <source>
        <dbReference type="ARBA" id="ARBA00022692"/>
    </source>
</evidence>
<evidence type="ECO:0000259" key="7">
    <source>
        <dbReference type="PROSITE" id="PS50850"/>
    </source>
</evidence>
<feature type="transmembrane region" description="Helical" evidence="6">
    <location>
        <begin position="168"/>
        <end position="187"/>
    </location>
</feature>
<evidence type="ECO:0000256" key="2">
    <source>
        <dbReference type="ARBA" id="ARBA00022448"/>
    </source>
</evidence>
<dbReference type="Proteomes" id="UP000442469">
    <property type="component" value="Unassembled WGS sequence"/>
</dbReference>
<feature type="transmembrane region" description="Helical" evidence="6">
    <location>
        <begin position="386"/>
        <end position="408"/>
    </location>
</feature>
<feature type="transmembrane region" description="Helical" evidence="6">
    <location>
        <begin position="272"/>
        <end position="290"/>
    </location>
</feature>
<keyword evidence="5 6" id="KW-0472">Membrane</keyword>
<feature type="transmembrane region" description="Helical" evidence="6">
    <location>
        <begin position="358"/>
        <end position="380"/>
    </location>
</feature>
<feature type="transmembrane region" description="Helical" evidence="6">
    <location>
        <begin position="107"/>
        <end position="128"/>
    </location>
</feature>
<keyword evidence="3 6" id="KW-0812">Transmembrane</keyword>